<dbReference type="PANTHER" id="PTHR31918:SF1">
    <property type="entry name" value="TRANSMEMBRANE PROTEIN 181"/>
    <property type="match status" value="1"/>
</dbReference>
<dbReference type="InParanoid" id="G0R460"/>
<dbReference type="InterPro" id="IPR040416">
    <property type="entry name" value="TMEM181"/>
</dbReference>
<dbReference type="AlphaFoldDB" id="G0R460"/>
<dbReference type="Proteomes" id="UP000008983">
    <property type="component" value="Unassembled WGS sequence"/>
</dbReference>
<dbReference type="Pfam" id="PF06664">
    <property type="entry name" value="WLS-like_TM"/>
    <property type="match status" value="1"/>
</dbReference>
<evidence type="ECO:0000256" key="6">
    <source>
        <dbReference type="SAM" id="Phobius"/>
    </source>
</evidence>
<dbReference type="RefSeq" id="XP_004025183.1">
    <property type="nucleotide sequence ID" value="XM_004025134.1"/>
</dbReference>
<evidence type="ECO:0000256" key="5">
    <source>
        <dbReference type="SAM" id="MobiDB-lite"/>
    </source>
</evidence>
<evidence type="ECO:0000256" key="4">
    <source>
        <dbReference type="ARBA" id="ARBA00023136"/>
    </source>
</evidence>
<name>G0R460_ICHMU</name>
<protein>
    <recommendedName>
        <fullName evidence="7">Wntless-like transmembrane domain-containing protein</fullName>
    </recommendedName>
</protein>
<gene>
    <name evidence="8" type="ORF">IMG5_190260</name>
</gene>
<keyword evidence="9" id="KW-1185">Reference proteome</keyword>
<dbReference type="GO" id="GO:0015643">
    <property type="term" value="F:toxic substance binding"/>
    <property type="evidence" value="ECO:0007669"/>
    <property type="project" value="InterPro"/>
</dbReference>
<feature type="region of interest" description="Disordered" evidence="5">
    <location>
        <begin position="163"/>
        <end position="207"/>
    </location>
</feature>
<organism evidence="8 9">
    <name type="scientific">Ichthyophthirius multifiliis</name>
    <name type="common">White spot disease agent</name>
    <name type="synonym">Ich</name>
    <dbReference type="NCBI Taxonomy" id="5932"/>
    <lineage>
        <taxon>Eukaryota</taxon>
        <taxon>Sar</taxon>
        <taxon>Alveolata</taxon>
        <taxon>Ciliophora</taxon>
        <taxon>Intramacronucleata</taxon>
        <taxon>Oligohymenophorea</taxon>
        <taxon>Hymenostomatida</taxon>
        <taxon>Ophryoglenina</taxon>
        <taxon>Ichthyophthirius</taxon>
    </lineage>
</organism>
<evidence type="ECO:0000256" key="1">
    <source>
        <dbReference type="ARBA" id="ARBA00004141"/>
    </source>
</evidence>
<dbReference type="eggNOG" id="ENOG502R2B2">
    <property type="taxonomic scope" value="Eukaryota"/>
</dbReference>
<feature type="domain" description="Wntless-like transmembrane" evidence="7">
    <location>
        <begin position="29"/>
        <end position="118"/>
    </location>
</feature>
<dbReference type="PANTHER" id="PTHR31918">
    <property type="entry name" value="TRANSMEMBRANE PROTEIN 181"/>
    <property type="match status" value="1"/>
</dbReference>
<evidence type="ECO:0000256" key="2">
    <source>
        <dbReference type="ARBA" id="ARBA00022692"/>
    </source>
</evidence>
<keyword evidence="2 6" id="KW-0812">Transmembrane</keyword>
<evidence type="ECO:0000259" key="7">
    <source>
        <dbReference type="Pfam" id="PF06664"/>
    </source>
</evidence>
<comment type="subcellular location">
    <subcellularLocation>
        <location evidence="1">Membrane</location>
        <topology evidence="1">Multi-pass membrane protein</topology>
    </subcellularLocation>
</comment>
<dbReference type="EMBL" id="GL984329">
    <property type="protein sequence ID" value="EGR27731.1"/>
    <property type="molecule type" value="Genomic_DNA"/>
</dbReference>
<evidence type="ECO:0000313" key="8">
    <source>
        <dbReference type="EMBL" id="EGR27731.1"/>
    </source>
</evidence>
<evidence type="ECO:0000313" key="9">
    <source>
        <dbReference type="Proteomes" id="UP000008983"/>
    </source>
</evidence>
<proteinExistence type="predicted"/>
<dbReference type="InterPro" id="IPR047843">
    <property type="entry name" value="WLS-like_TM"/>
</dbReference>
<dbReference type="GeneID" id="14903802"/>
<keyword evidence="4 6" id="KW-0472">Membrane</keyword>
<evidence type="ECO:0000256" key="3">
    <source>
        <dbReference type="ARBA" id="ARBA00022989"/>
    </source>
</evidence>
<dbReference type="OrthoDB" id="302286at2759"/>
<dbReference type="STRING" id="857967.G0R460"/>
<accession>G0R460</accession>
<feature type="transmembrane region" description="Helical" evidence="6">
    <location>
        <begin position="46"/>
        <end position="66"/>
    </location>
</feature>
<sequence>MDFFMLLMMREKFNKNQQILIKDNQVYIVNQMRRLAKNHWIIEQKLIIVLSGLLIMFNNPFYALIILEPHMAGSFFDILFLTNFLVLLLVFWMVILDRIQSENALKNSKVLTAKKIVFGLDPFVNFEDSFGLFYDFCKYFGIALMILHKKVIQKEDEIKEQEEFVQQQQNDDQQTTNLKLQSQNEQDNQQQDNDAQYDNLNKTDKNI</sequence>
<dbReference type="GO" id="GO:0016020">
    <property type="term" value="C:membrane"/>
    <property type="evidence" value="ECO:0007669"/>
    <property type="project" value="UniProtKB-SubCell"/>
</dbReference>
<reference evidence="8 9" key="1">
    <citation type="submission" date="2011-07" db="EMBL/GenBank/DDBJ databases">
        <authorList>
            <person name="Coyne R."/>
            <person name="Brami D."/>
            <person name="Johnson J."/>
            <person name="Hostetler J."/>
            <person name="Hannick L."/>
            <person name="Clark T."/>
            <person name="Cassidy-Hanley D."/>
            <person name="Inman J."/>
        </authorList>
    </citation>
    <scope>NUCLEOTIDE SEQUENCE [LARGE SCALE GENOMIC DNA]</scope>
    <source>
        <strain evidence="8 9">G5</strain>
    </source>
</reference>
<feature type="transmembrane region" description="Helical" evidence="6">
    <location>
        <begin position="78"/>
        <end position="96"/>
    </location>
</feature>
<feature type="compositionally biased region" description="Low complexity" evidence="5">
    <location>
        <begin position="166"/>
        <end position="199"/>
    </location>
</feature>
<keyword evidence="3 6" id="KW-1133">Transmembrane helix</keyword>